<dbReference type="CDD" id="cd00427">
    <property type="entry name" value="Ribosomal_L29_HIP"/>
    <property type="match status" value="1"/>
</dbReference>
<evidence type="ECO:0000256" key="5">
    <source>
        <dbReference type="HAMAP-Rule" id="MF_00374"/>
    </source>
</evidence>
<dbReference type="NCBIfam" id="TIGR00012">
    <property type="entry name" value="L29"/>
    <property type="match status" value="1"/>
</dbReference>
<keyword evidence="2 5" id="KW-0689">Ribosomal protein</keyword>
<dbReference type="InterPro" id="IPR018254">
    <property type="entry name" value="Ribosomal_uL29_CS"/>
</dbReference>
<name>D5BQC4_PUNMI</name>
<dbReference type="Proteomes" id="UP000007460">
    <property type="component" value="Chromosome"/>
</dbReference>
<keyword evidence="3 5" id="KW-0687">Ribonucleoprotein</keyword>
<evidence type="ECO:0000313" key="6">
    <source>
        <dbReference type="EMBL" id="ADE40642.1"/>
    </source>
</evidence>
<dbReference type="PANTHER" id="PTHR10916:SF0">
    <property type="entry name" value="LARGE RIBOSOMAL SUBUNIT PROTEIN UL29C"/>
    <property type="match status" value="1"/>
</dbReference>
<dbReference type="InterPro" id="IPR050063">
    <property type="entry name" value="Ribosomal_protein_uL29"/>
</dbReference>
<dbReference type="RefSeq" id="WP_013047268.1">
    <property type="nucleotide sequence ID" value="NC_014010.1"/>
</dbReference>
<dbReference type="OrthoDB" id="9815192at2"/>
<keyword evidence="6" id="KW-0378">Hydrolase</keyword>
<dbReference type="GO" id="GO:0016787">
    <property type="term" value="F:hydrolase activity"/>
    <property type="evidence" value="ECO:0007669"/>
    <property type="project" value="UniProtKB-KW"/>
</dbReference>
<dbReference type="eggNOG" id="COG0255">
    <property type="taxonomic scope" value="Bacteria"/>
</dbReference>
<accession>D5BQC4</accession>
<evidence type="ECO:0000256" key="2">
    <source>
        <dbReference type="ARBA" id="ARBA00022980"/>
    </source>
</evidence>
<dbReference type="KEGG" id="apb:SAR116_2399"/>
<organism evidence="6 7">
    <name type="scientific">Puniceispirillum marinum (strain IMCC1322)</name>
    <dbReference type="NCBI Taxonomy" id="488538"/>
    <lineage>
        <taxon>Bacteria</taxon>
        <taxon>Pseudomonadati</taxon>
        <taxon>Pseudomonadota</taxon>
        <taxon>Alphaproteobacteria</taxon>
        <taxon>Candidatus Puniceispirillales</taxon>
        <taxon>Candidatus Puniceispirillaceae</taxon>
        <taxon>Candidatus Puniceispirillum</taxon>
    </lineage>
</organism>
<protein>
    <recommendedName>
        <fullName evidence="4 5">Large ribosomal subunit protein uL29</fullName>
    </recommendedName>
</protein>
<dbReference type="HAMAP" id="MF_00374">
    <property type="entry name" value="Ribosomal_uL29"/>
    <property type="match status" value="1"/>
</dbReference>
<dbReference type="Gene3D" id="1.10.287.310">
    <property type="match status" value="1"/>
</dbReference>
<dbReference type="GO" id="GO:0022625">
    <property type="term" value="C:cytosolic large ribosomal subunit"/>
    <property type="evidence" value="ECO:0007669"/>
    <property type="project" value="TreeGrafter"/>
</dbReference>
<dbReference type="PROSITE" id="PS00579">
    <property type="entry name" value="RIBOSOMAL_L29"/>
    <property type="match status" value="1"/>
</dbReference>
<dbReference type="InterPro" id="IPR001854">
    <property type="entry name" value="Ribosomal_uL29"/>
</dbReference>
<dbReference type="AlphaFoldDB" id="D5BQC4"/>
<evidence type="ECO:0000256" key="1">
    <source>
        <dbReference type="ARBA" id="ARBA00009254"/>
    </source>
</evidence>
<dbReference type="HOGENOM" id="CLU_158491_1_0_5"/>
<reference evidence="6 7" key="1">
    <citation type="journal article" date="2010" name="J. Bacteriol.">
        <title>Complete genome sequence of "Candidatus Puniceispirillum marinum" IMCC1322, a representative of the SAR116 clade in the Alphaproteobacteria.</title>
        <authorList>
            <person name="Oh H.M."/>
            <person name="Kwon K.K."/>
            <person name="Kang I."/>
            <person name="Kang S.G."/>
            <person name="Lee J.H."/>
            <person name="Kim S.J."/>
            <person name="Cho J.C."/>
        </authorList>
    </citation>
    <scope>NUCLEOTIDE SEQUENCE [LARGE SCALE GENOMIC DNA]</scope>
    <source>
        <strain evidence="6 7">IMCC1322</strain>
    </source>
</reference>
<gene>
    <name evidence="5" type="primary">rpmC</name>
    <name evidence="6" type="ordered locus">SAR116_2399</name>
</gene>
<dbReference type="Pfam" id="PF00831">
    <property type="entry name" value="Ribosomal_L29"/>
    <property type="match status" value="1"/>
</dbReference>
<dbReference type="GO" id="GO:0003735">
    <property type="term" value="F:structural constituent of ribosome"/>
    <property type="evidence" value="ECO:0007669"/>
    <property type="project" value="InterPro"/>
</dbReference>
<dbReference type="EMBL" id="CP001751">
    <property type="protein sequence ID" value="ADE40642.1"/>
    <property type="molecule type" value="Genomic_DNA"/>
</dbReference>
<evidence type="ECO:0000256" key="4">
    <source>
        <dbReference type="ARBA" id="ARBA00035204"/>
    </source>
</evidence>
<dbReference type="SUPFAM" id="SSF46561">
    <property type="entry name" value="Ribosomal protein L29 (L29p)"/>
    <property type="match status" value="1"/>
</dbReference>
<evidence type="ECO:0000313" key="7">
    <source>
        <dbReference type="Proteomes" id="UP000007460"/>
    </source>
</evidence>
<dbReference type="FunFam" id="1.10.287.310:FF:000001">
    <property type="entry name" value="50S ribosomal protein L29"/>
    <property type="match status" value="1"/>
</dbReference>
<proteinExistence type="inferred from homology"/>
<evidence type="ECO:0000256" key="3">
    <source>
        <dbReference type="ARBA" id="ARBA00023274"/>
    </source>
</evidence>
<dbReference type="PANTHER" id="PTHR10916">
    <property type="entry name" value="60S RIBOSOMAL PROTEIN L35/50S RIBOSOMAL PROTEIN L29"/>
    <property type="match status" value="1"/>
</dbReference>
<keyword evidence="7" id="KW-1185">Reference proteome</keyword>
<dbReference type="GO" id="GO:0006412">
    <property type="term" value="P:translation"/>
    <property type="evidence" value="ECO:0007669"/>
    <property type="project" value="UniProtKB-UniRule"/>
</dbReference>
<dbReference type="STRING" id="488538.SAR116_2399"/>
<dbReference type="InterPro" id="IPR036049">
    <property type="entry name" value="Ribosomal_uL29_sf"/>
</dbReference>
<comment type="similarity">
    <text evidence="1 5">Belongs to the universal ribosomal protein uL29 family.</text>
</comment>
<sequence length="71" mass="7960">MATVKAEELRAKTPDELKTQLVDLKKEQFNLRFQIAGGQNENPARARIVRREIARIKTVLGQQASAENAAK</sequence>